<evidence type="ECO:0000256" key="2">
    <source>
        <dbReference type="ARBA" id="ARBA00022676"/>
    </source>
</evidence>
<accession>A0A482THB4</accession>
<evidence type="ECO:0000313" key="5">
    <source>
        <dbReference type="EMBL" id="RYJ50858.1"/>
    </source>
</evidence>
<dbReference type="RefSeq" id="WP_113666998.1">
    <property type="nucleotide sequence ID" value="NZ_QNVY02000006.1"/>
</dbReference>
<feature type="domain" description="Glycosyltransferase 2-like" evidence="4">
    <location>
        <begin position="14"/>
        <end position="159"/>
    </location>
</feature>
<organism evidence="5 6">
    <name type="scientific">Flavobacterium petrolei</name>
    <dbReference type="NCBI Taxonomy" id="2259594"/>
    <lineage>
        <taxon>Bacteria</taxon>
        <taxon>Pseudomonadati</taxon>
        <taxon>Bacteroidota</taxon>
        <taxon>Flavobacteriia</taxon>
        <taxon>Flavobacteriales</taxon>
        <taxon>Flavobacteriaceae</taxon>
        <taxon>Flavobacterium</taxon>
    </lineage>
</organism>
<evidence type="ECO:0000259" key="4">
    <source>
        <dbReference type="Pfam" id="PF00535"/>
    </source>
</evidence>
<gene>
    <name evidence="5" type="ORF">DR871_015290</name>
</gene>
<dbReference type="OrthoDB" id="9771846at2"/>
<evidence type="ECO:0000256" key="3">
    <source>
        <dbReference type="ARBA" id="ARBA00022679"/>
    </source>
</evidence>
<dbReference type="EMBL" id="QNVY02000006">
    <property type="protein sequence ID" value="RYJ50858.1"/>
    <property type="molecule type" value="Genomic_DNA"/>
</dbReference>
<sequence>MFNKRDMILSETLVLLVNYNNYLDTIDCVKSLERSVIANFQICIVDNCSHDESLQYFKIEFCLKEMEHDKYLYWIGCKGNIKVHLFQNKGNLGFASGNNIGINFACQQHFKFVWILNNDTVVLPETLSNLIGTAEVAVNNKKNIAIGARVLSYYTNDFDSDGFGYLNLFTSQTSHLSKYIVQKKYLVASSLFLNTSNQLPLMDDRFFLYYEDIDYSIQLTEANYELIFDSSVLVRHKISASTKLNENIENIKIESMVSFYKKNYRYLLPILLATRLYYYVVKRRYNYLRVFLKQF</sequence>
<reference evidence="5 6" key="1">
    <citation type="submission" date="2019-01" db="EMBL/GenBank/DDBJ databases">
        <title>Flavobacterium sp. nov. isolated from arctic soil.</title>
        <authorList>
            <person name="Kim D.-U."/>
        </authorList>
    </citation>
    <scope>NUCLEOTIDE SEQUENCE [LARGE SCALE GENOMIC DNA]</scope>
    <source>
        <strain evidence="5 6">Kopri-42</strain>
    </source>
</reference>
<dbReference type="PANTHER" id="PTHR43179:SF12">
    <property type="entry name" value="GALACTOFURANOSYLTRANSFERASE GLFT2"/>
    <property type="match status" value="1"/>
</dbReference>
<keyword evidence="6" id="KW-1185">Reference proteome</keyword>
<proteinExistence type="inferred from homology"/>
<dbReference type="Pfam" id="PF00535">
    <property type="entry name" value="Glycos_transf_2"/>
    <property type="match status" value="1"/>
</dbReference>
<comment type="similarity">
    <text evidence="1">Belongs to the glycosyltransferase 2 family.</text>
</comment>
<dbReference type="Gene3D" id="3.90.550.10">
    <property type="entry name" value="Spore Coat Polysaccharide Biosynthesis Protein SpsA, Chain A"/>
    <property type="match status" value="1"/>
</dbReference>
<dbReference type="GO" id="GO:0016757">
    <property type="term" value="F:glycosyltransferase activity"/>
    <property type="evidence" value="ECO:0007669"/>
    <property type="project" value="UniProtKB-KW"/>
</dbReference>
<dbReference type="SUPFAM" id="SSF53448">
    <property type="entry name" value="Nucleotide-diphospho-sugar transferases"/>
    <property type="match status" value="1"/>
</dbReference>
<evidence type="ECO:0000313" key="6">
    <source>
        <dbReference type="Proteomes" id="UP000253235"/>
    </source>
</evidence>
<name>A0A482THB4_9FLAO</name>
<evidence type="ECO:0000256" key="1">
    <source>
        <dbReference type="ARBA" id="ARBA00006739"/>
    </source>
</evidence>
<dbReference type="AlphaFoldDB" id="A0A482THB4"/>
<dbReference type="InterPro" id="IPR001173">
    <property type="entry name" value="Glyco_trans_2-like"/>
</dbReference>
<dbReference type="InterPro" id="IPR029044">
    <property type="entry name" value="Nucleotide-diphossugar_trans"/>
</dbReference>
<comment type="caution">
    <text evidence="5">The sequence shown here is derived from an EMBL/GenBank/DDBJ whole genome shotgun (WGS) entry which is preliminary data.</text>
</comment>
<dbReference type="PANTHER" id="PTHR43179">
    <property type="entry name" value="RHAMNOSYLTRANSFERASE WBBL"/>
    <property type="match status" value="1"/>
</dbReference>
<keyword evidence="2" id="KW-0328">Glycosyltransferase</keyword>
<keyword evidence="3 5" id="KW-0808">Transferase</keyword>
<dbReference type="Proteomes" id="UP000253235">
    <property type="component" value="Unassembled WGS sequence"/>
</dbReference>
<protein>
    <submittedName>
        <fullName evidence="5">Glycosyltransferase</fullName>
    </submittedName>
</protein>